<evidence type="ECO:0000313" key="2">
    <source>
        <dbReference type="EMBL" id="EGD55114.1"/>
    </source>
</evidence>
<feature type="transmembrane region" description="Helical" evidence="1">
    <location>
        <begin position="136"/>
        <end position="156"/>
    </location>
</feature>
<dbReference type="eggNOG" id="COG3850">
    <property type="taxonomic scope" value="Bacteria"/>
</dbReference>
<accession>F1YJ81</accession>
<sequence length="363" mass="38201">MTASRTDPGATGSETIAGMMGLGRRGLRVAVGGVMAAYVAVGLMLPSLELSPARWVAAVLGSVGLAVSLWLAARGEEDPLGRSATIAVAVIGAVAGAAVWWSIPVGPTNWVRPGAPMVVYAIAMCLLIVRGRVRWAWLGFLAVVGVAAVAAAVWGWRPGTVVPVVLRMLASMVPVTLMMAFVRPLLAFSRVLDRREVAAVEAEAALAATVAQRARTLAELDHEVRPFLEHAARGGHFSADDAVRARLLEAALRDEVRGRGWMSPEVRAEVSAARERGVAVRLFDDRSGDAGAVRDRDRIHAELIDVLSGADRGSVTARLVPAARAMVAVIAESDGASVRRRVCAVDESGEPAWTRDTGGTLSM</sequence>
<feature type="transmembrane region" description="Helical" evidence="1">
    <location>
        <begin position="84"/>
        <end position="103"/>
    </location>
</feature>
<dbReference type="EMBL" id="AEUD01000007">
    <property type="protein sequence ID" value="EGD55114.1"/>
    <property type="molecule type" value="Genomic_DNA"/>
</dbReference>
<evidence type="ECO:0000256" key="1">
    <source>
        <dbReference type="SAM" id="Phobius"/>
    </source>
</evidence>
<keyword evidence="3" id="KW-1185">Reference proteome</keyword>
<reference evidence="2 3" key="1">
    <citation type="journal article" date="2011" name="J. Bacteriol.">
        <title>Draft Genome Sequence of Gordonia neofelifaecis NRRL B-59395, a Cholesterol-Degrading Actinomycete.</title>
        <authorList>
            <person name="Ge F."/>
            <person name="Li W."/>
            <person name="Chen G."/>
            <person name="Liu Y."/>
            <person name="Zhang G."/>
            <person name="Yong B."/>
            <person name="Wang Q."/>
            <person name="Wang N."/>
            <person name="Huang Z."/>
            <person name="Li W."/>
            <person name="Wang J."/>
            <person name="Wu C."/>
            <person name="Xie Q."/>
            <person name="Liu G."/>
        </authorList>
    </citation>
    <scope>NUCLEOTIDE SEQUENCE [LARGE SCALE GENOMIC DNA]</scope>
    <source>
        <strain evidence="2 3">NRRL B-59395</strain>
    </source>
</reference>
<dbReference type="Proteomes" id="UP000035065">
    <property type="component" value="Unassembled WGS sequence"/>
</dbReference>
<evidence type="ECO:0000313" key="3">
    <source>
        <dbReference type="Proteomes" id="UP000035065"/>
    </source>
</evidence>
<comment type="caution">
    <text evidence="2">The sequence shown here is derived from an EMBL/GenBank/DDBJ whole genome shotgun (WGS) entry which is preliminary data.</text>
</comment>
<name>F1YJ81_9ACTN</name>
<gene>
    <name evidence="2" type="ORF">SCNU_09589</name>
</gene>
<dbReference type="STRING" id="644548.SCNU_09589"/>
<dbReference type="RefSeq" id="WP_009679146.1">
    <property type="nucleotide sequence ID" value="NZ_AEUD01000007.1"/>
</dbReference>
<proteinExistence type="predicted"/>
<feature type="transmembrane region" description="Helical" evidence="1">
    <location>
        <begin position="29"/>
        <end position="48"/>
    </location>
</feature>
<dbReference type="AlphaFoldDB" id="F1YJ81"/>
<keyword evidence="1" id="KW-0812">Transmembrane</keyword>
<organism evidence="2 3">
    <name type="scientific">Gordonia neofelifaecis NRRL B-59395</name>
    <dbReference type="NCBI Taxonomy" id="644548"/>
    <lineage>
        <taxon>Bacteria</taxon>
        <taxon>Bacillati</taxon>
        <taxon>Actinomycetota</taxon>
        <taxon>Actinomycetes</taxon>
        <taxon>Mycobacteriales</taxon>
        <taxon>Gordoniaceae</taxon>
        <taxon>Gordonia</taxon>
    </lineage>
</organism>
<keyword evidence="1" id="KW-1133">Transmembrane helix</keyword>
<dbReference type="OrthoDB" id="4376822at2"/>
<feature type="transmembrane region" description="Helical" evidence="1">
    <location>
        <begin position="168"/>
        <end position="186"/>
    </location>
</feature>
<keyword evidence="1" id="KW-0472">Membrane</keyword>
<protein>
    <submittedName>
        <fullName evidence="2">Uncharacterized protein</fullName>
    </submittedName>
</protein>
<feature type="transmembrane region" description="Helical" evidence="1">
    <location>
        <begin position="54"/>
        <end position="72"/>
    </location>
</feature>
<feature type="transmembrane region" description="Helical" evidence="1">
    <location>
        <begin position="109"/>
        <end position="129"/>
    </location>
</feature>